<dbReference type="SUPFAM" id="SSF53474">
    <property type="entry name" value="alpha/beta-Hydrolases"/>
    <property type="match status" value="1"/>
</dbReference>
<evidence type="ECO:0000256" key="2">
    <source>
        <dbReference type="ARBA" id="ARBA00010701"/>
    </source>
</evidence>
<dbReference type="EnsemblMetazoa" id="ASIC015938-RA">
    <property type="protein sequence ID" value="ASIC015938-PA"/>
    <property type="gene ID" value="ASIC015938"/>
</dbReference>
<evidence type="ECO:0000259" key="5">
    <source>
        <dbReference type="Pfam" id="PF00151"/>
    </source>
</evidence>
<evidence type="ECO:0000313" key="8">
    <source>
        <dbReference type="Proteomes" id="UP000030765"/>
    </source>
</evidence>
<name>A0A084WCD8_ANOSI</name>
<proteinExistence type="inferred from homology"/>
<evidence type="ECO:0000313" key="7">
    <source>
        <dbReference type="EnsemblMetazoa" id="ASIC015938-PA"/>
    </source>
</evidence>
<dbReference type="GO" id="GO:0016298">
    <property type="term" value="F:lipase activity"/>
    <property type="evidence" value="ECO:0007669"/>
    <property type="project" value="InterPro"/>
</dbReference>
<protein>
    <submittedName>
        <fullName evidence="6 7">Lipase member I</fullName>
    </submittedName>
</protein>
<evidence type="ECO:0000256" key="4">
    <source>
        <dbReference type="RuleBase" id="RU004262"/>
    </source>
</evidence>
<dbReference type="GO" id="GO:0016042">
    <property type="term" value="P:lipid catabolic process"/>
    <property type="evidence" value="ECO:0007669"/>
    <property type="project" value="TreeGrafter"/>
</dbReference>
<dbReference type="Gene3D" id="3.40.50.1820">
    <property type="entry name" value="alpha/beta hydrolase"/>
    <property type="match status" value="1"/>
</dbReference>
<dbReference type="EMBL" id="ATLV01022659">
    <property type="status" value="NOT_ANNOTATED_CDS"/>
    <property type="molecule type" value="Genomic_DNA"/>
</dbReference>
<evidence type="ECO:0000313" key="6">
    <source>
        <dbReference type="EMBL" id="KFB47882.1"/>
    </source>
</evidence>
<comment type="similarity">
    <text evidence="2 4">Belongs to the AB hydrolase superfamily. Lipase family.</text>
</comment>
<comment type="subcellular location">
    <subcellularLocation>
        <location evidence="1">Secreted</location>
    </subcellularLocation>
</comment>
<dbReference type="InterPro" id="IPR029058">
    <property type="entry name" value="AB_hydrolase_fold"/>
</dbReference>
<organism evidence="6">
    <name type="scientific">Anopheles sinensis</name>
    <name type="common">Mosquito</name>
    <dbReference type="NCBI Taxonomy" id="74873"/>
    <lineage>
        <taxon>Eukaryota</taxon>
        <taxon>Metazoa</taxon>
        <taxon>Ecdysozoa</taxon>
        <taxon>Arthropoda</taxon>
        <taxon>Hexapoda</taxon>
        <taxon>Insecta</taxon>
        <taxon>Pterygota</taxon>
        <taxon>Neoptera</taxon>
        <taxon>Endopterygota</taxon>
        <taxon>Diptera</taxon>
        <taxon>Nematocera</taxon>
        <taxon>Culicoidea</taxon>
        <taxon>Culicidae</taxon>
        <taxon>Anophelinae</taxon>
        <taxon>Anopheles</taxon>
    </lineage>
</organism>
<accession>A0A084WCD8</accession>
<dbReference type="InterPro" id="IPR000734">
    <property type="entry name" value="TAG_lipase"/>
</dbReference>
<dbReference type="GO" id="GO:0005615">
    <property type="term" value="C:extracellular space"/>
    <property type="evidence" value="ECO:0007669"/>
    <property type="project" value="TreeGrafter"/>
</dbReference>
<dbReference type="VEuPathDB" id="VectorBase:ASIS023742"/>
<dbReference type="PANTHER" id="PTHR11610">
    <property type="entry name" value="LIPASE"/>
    <property type="match status" value="1"/>
</dbReference>
<dbReference type="InterPro" id="IPR013818">
    <property type="entry name" value="Lipase"/>
</dbReference>
<dbReference type="AlphaFoldDB" id="A0A084WCD8"/>
<gene>
    <name evidence="6" type="ORF">ZHAS_00015938</name>
</gene>
<evidence type="ECO:0000256" key="3">
    <source>
        <dbReference type="ARBA" id="ARBA00022525"/>
    </source>
</evidence>
<dbReference type="OrthoDB" id="199913at2759"/>
<reference evidence="6 8" key="1">
    <citation type="journal article" date="2014" name="BMC Genomics">
        <title>Genome sequence of Anopheles sinensis provides insight into genetics basis of mosquito competence for malaria parasites.</title>
        <authorList>
            <person name="Zhou D."/>
            <person name="Zhang D."/>
            <person name="Ding G."/>
            <person name="Shi L."/>
            <person name="Hou Q."/>
            <person name="Ye Y."/>
            <person name="Xu Y."/>
            <person name="Zhou H."/>
            <person name="Xiong C."/>
            <person name="Li S."/>
            <person name="Yu J."/>
            <person name="Hong S."/>
            <person name="Yu X."/>
            <person name="Zou P."/>
            <person name="Chen C."/>
            <person name="Chang X."/>
            <person name="Wang W."/>
            <person name="Lv Y."/>
            <person name="Sun Y."/>
            <person name="Ma L."/>
            <person name="Shen B."/>
            <person name="Zhu C."/>
        </authorList>
    </citation>
    <scope>NUCLEOTIDE SEQUENCE [LARGE SCALE GENOMIC DNA]</scope>
</reference>
<dbReference type="Proteomes" id="UP000030765">
    <property type="component" value="Unassembled WGS sequence"/>
</dbReference>
<keyword evidence="3" id="KW-0964">Secreted</keyword>
<keyword evidence="8" id="KW-1185">Reference proteome</keyword>
<reference evidence="7" key="2">
    <citation type="submission" date="2020-05" db="UniProtKB">
        <authorList>
            <consortium name="EnsemblMetazoa"/>
        </authorList>
    </citation>
    <scope>IDENTIFICATION</scope>
</reference>
<evidence type="ECO:0000256" key="1">
    <source>
        <dbReference type="ARBA" id="ARBA00004613"/>
    </source>
</evidence>
<dbReference type="EMBL" id="KE525335">
    <property type="protein sequence ID" value="KFB47882.1"/>
    <property type="molecule type" value="Genomic_DNA"/>
</dbReference>
<feature type="domain" description="Lipase" evidence="5">
    <location>
        <begin position="29"/>
        <end position="214"/>
    </location>
</feature>
<dbReference type="OMA" id="CSHYFAV"/>
<dbReference type="Pfam" id="PF00151">
    <property type="entry name" value="Lipase"/>
    <property type="match status" value="1"/>
</dbReference>
<sequence>MTNNNYCLIDFEPLTNIELETFVEKMSPRIATYLAGFVQSLSAIGIPPRMVSLVGEGLTAHLAGHVGAILEGHLGTIIALDPMGPFFTTGPKQQTKRLTLDRSDARWVQVWYTSLGQLGSSTPLGHQNIYINGGLHPQPYCACFTRTLGVNNLLTELCSHYFAVKVFKATFDPSIVLTATRCRNYKDFLAGFCDKRKAPRVTGDGTDAGNFYLETSCQPPFLLSPLAV</sequence>
<dbReference type="VEuPathDB" id="VectorBase:ASIC015938"/>